<sequence>MSEGPADPVVRIMTEADAWQPDPRWRSAARLTVLLGEDDHWRRRPRYHEIVRRARDAGLAGASVWRGMEGYGVSSRIHTTRLLDLAENLPVMVMIIDDADRLREFVSGNAELFDIGTVALSPVQVWSGGAGSRR</sequence>
<dbReference type="Pfam" id="PF02641">
    <property type="entry name" value="DUF190"/>
    <property type="match status" value="1"/>
</dbReference>
<keyword evidence="3" id="KW-1185">Reference proteome</keyword>
<comment type="caution">
    <text evidence="2">The sequence shown here is derived from an EMBL/GenBank/DDBJ whole genome shotgun (WGS) entry which is preliminary data.</text>
</comment>
<dbReference type="Proteomes" id="UP000438448">
    <property type="component" value="Unassembled WGS sequence"/>
</dbReference>
<evidence type="ECO:0008006" key="4">
    <source>
        <dbReference type="Google" id="ProtNLM"/>
    </source>
</evidence>
<name>A0A7K0DBR7_9NOCA</name>
<evidence type="ECO:0000313" key="3">
    <source>
        <dbReference type="Proteomes" id="UP000438448"/>
    </source>
</evidence>
<dbReference type="AlphaFoldDB" id="A0A7K0DBR7"/>
<organism evidence="2 3">
    <name type="scientific">Nocardia macrotermitis</name>
    <dbReference type="NCBI Taxonomy" id="2585198"/>
    <lineage>
        <taxon>Bacteria</taxon>
        <taxon>Bacillati</taxon>
        <taxon>Actinomycetota</taxon>
        <taxon>Actinomycetes</taxon>
        <taxon>Mycobacteriales</taxon>
        <taxon>Nocardiaceae</taxon>
        <taxon>Nocardia</taxon>
    </lineage>
</organism>
<protein>
    <recommendedName>
        <fullName evidence="4">DUF190 domain-containing protein</fullName>
    </recommendedName>
</protein>
<dbReference type="PANTHER" id="PTHR35983:SF1">
    <property type="entry name" value="UPF0166 PROTEIN TM_0021"/>
    <property type="match status" value="1"/>
</dbReference>
<dbReference type="InterPro" id="IPR011322">
    <property type="entry name" value="N-reg_PII-like_a/b"/>
</dbReference>
<dbReference type="SUPFAM" id="SSF54913">
    <property type="entry name" value="GlnB-like"/>
    <property type="match status" value="1"/>
</dbReference>
<gene>
    <name evidence="2" type="ORF">NRB20_58640</name>
</gene>
<evidence type="ECO:0000256" key="1">
    <source>
        <dbReference type="ARBA" id="ARBA00010554"/>
    </source>
</evidence>
<dbReference type="InterPro" id="IPR003793">
    <property type="entry name" value="UPF0166"/>
</dbReference>
<dbReference type="RefSeq" id="WP_227833975.1">
    <property type="nucleotide sequence ID" value="NZ_WEGK01000015.1"/>
</dbReference>
<proteinExistence type="inferred from homology"/>
<comment type="similarity">
    <text evidence="1">Belongs to the UPF0166 family.</text>
</comment>
<accession>A0A7K0DBR7</accession>
<dbReference type="InterPro" id="IPR015867">
    <property type="entry name" value="N-reg_PII/ATP_PRibTrfase_C"/>
</dbReference>
<reference evidence="2 3" key="1">
    <citation type="submission" date="2019-10" db="EMBL/GenBank/DDBJ databases">
        <title>Nocardia macrotermitis sp. nov. and Nocardia aurantia sp. nov., isolated from the gut of fungus growing-termite Macrotermes natalensis.</title>
        <authorList>
            <person name="Benndorf R."/>
            <person name="Schwitalla J."/>
            <person name="Martin K."/>
            <person name="De Beer W."/>
            <person name="Kaster A.-K."/>
            <person name="Vollmers J."/>
            <person name="Poulsen M."/>
            <person name="Beemelmanns C."/>
        </authorList>
    </citation>
    <scope>NUCLEOTIDE SEQUENCE [LARGE SCALE GENOMIC DNA]</scope>
    <source>
        <strain evidence="2 3">RB20</strain>
    </source>
</reference>
<evidence type="ECO:0000313" key="2">
    <source>
        <dbReference type="EMBL" id="MQY22742.1"/>
    </source>
</evidence>
<dbReference type="Gene3D" id="3.30.70.120">
    <property type="match status" value="1"/>
</dbReference>
<dbReference type="EMBL" id="WEGK01000015">
    <property type="protein sequence ID" value="MQY22742.1"/>
    <property type="molecule type" value="Genomic_DNA"/>
</dbReference>
<dbReference type="PANTHER" id="PTHR35983">
    <property type="entry name" value="UPF0166 PROTEIN TM_0021"/>
    <property type="match status" value="1"/>
</dbReference>